<dbReference type="InterPro" id="IPR000212">
    <property type="entry name" value="DNA_helicase_UvrD/REP"/>
</dbReference>
<organism evidence="1 2">
    <name type="scientific">Clostridium moniliforme</name>
    <dbReference type="NCBI Taxonomy" id="39489"/>
    <lineage>
        <taxon>Bacteria</taxon>
        <taxon>Bacillati</taxon>
        <taxon>Bacillota</taxon>
        <taxon>Clostridia</taxon>
        <taxon>Eubacteriales</taxon>
        <taxon>Clostridiaceae</taxon>
        <taxon>Clostridium</taxon>
    </lineage>
</organism>
<keyword evidence="2" id="KW-1185">Reference proteome</keyword>
<sequence length="604" mass="72716">MGKLYPSIEIIEKFIPFTNEEINLIRYLKDNLDENFNIFFKPNLNGDIPKIIILKKDSGVLIIEIESLKLDNYIYSNKDDESKYGHIILKDRKEVCFITPFEKVINYKDNISIYHIEDILKKSILDNEYNKIIKTCVYFYEEKEEDIKYKFRNNYNIINDVIIWGNDSDIINSINSAFRYNKLFSEDLYEKCFNKFNFKYHKKEKGKFIILEKKKRNLMRSKENTSVKIKGIAGSGKTILLANRAVGALKRTKEKGKILILSYNSTLKNYIEEKINDINEDFCFRNFYITNFNMFINQKTMEYGRNIKKDFNNFINYESYDFFKENVIEEDRYDGIFIDEVQDFKREWLNLLKDIFLKENGEYVLFGDEKQNIYNRALDNKKMVKTNVKGRWNELTKSYRISTNIAKLLREFQKEFFLNKYELDYIHIEEQIGLEINDDKIEYIYKPNISFSEAFDISEEYFYKNNIDYNNTCIVGNNIEYLRDMEYYARKLYNVQVERMFETKEEYSKLYLDIENEEKIDLLRKSRKYNFIVCGSGIKMCQSESFKGWEIDNLVLILDRENNKNNELIYTSIARCKRNLFIINRGNREFDNFYNSIKEKMSCL</sequence>
<dbReference type="RefSeq" id="WP_209795442.1">
    <property type="nucleotide sequence ID" value="NZ_JAGGJZ010000001.1"/>
</dbReference>
<protein>
    <submittedName>
        <fullName evidence="1">Archaellum biogenesis ATPase FlaH</fullName>
    </submittedName>
</protein>
<evidence type="ECO:0000313" key="1">
    <source>
        <dbReference type="EMBL" id="MBP1888709.1"/>
    </source>
</evidence>
<reference evidence="1 2" key="1">
    <citation type="submission" date="2021-03" db="EMBL/GenBank/DDBJ databases">
        <title>Genomic Encyclopedia of Type Strains, Phase IV (KMG-IV): sequencing the most valuable type-strain genomes for metagenomic binning, comparative biology and taxonomic classification.</title>
        <authorList>
            <person name="Goeker M."/>
        </authorList>
    </citation>
    <scope>NUCLEOTIDE SEQUENCE [LARGE SCALE GENOMIC DNA]</scope>
    <source>
        <strain evidence="1 2">DSM 3984</strain>
    </source>
</reference>
<accession>A0ABS4EXI4</accession>
<dbReference type="Proteomes" id="UP000783390">
    <property type="component" value="Unassembled WGS sequence"/>
</dbReference>
<dbReference type="EMBL" id="JAGGJZ010000001">
    <property type="protein sequence ID" value="MBP1888709.1"/>
    <property type="molecule type" value="Genomic_DNA"/>
</dbReference>
<gene>
    <name evidence="1" type="ORF">J2Z53_000288</name>
</gene>
<evidence type="ECO:0000313" key="2">
    <source>
        <dbReference type="Proteomes" id="UP000783390"/>
    </source>
</evidence>
<name>A0ABS4EXI4_9CLOT</name>
<dbReference type="PANTHER" id="PTHR11070">
    <property type="entry name" value="UVRD / RECB / PCRA DNA HELICASE FAMILY MEMBER"/>
    <property type="match status" value="1"/>
</dbReference>
<dbReference type="PANTHER" id="PTHR11070:SF2">
    <property type="entry name" value="ATP-DEPENDENT DNA HELICASE SRS2"/>
    <property type="match status" value="1"/>
</dbReference>
<comment type="caution">
    <text evidence="1">The sequence shown here is derived from an EMBL/GenBank/DDBJ whole genome shotgun (WGS) entry which is preliminary data.</text>
</comment>
<dbReference type="Gene3D" id="3.40.50.300">
    <property type="entry name" value="P-loop containing nucleotide triphosphate hydrolases"/>
    <property type="match status" value="1"/>
</dbReference>
<proteinExistence type="predicted"/>
<dbReference type="InterPro" id="IPR027417">
    <property type="entry name" value="P-loop_NTPase"/>
</dbReference>
<dbReference type="SUPFAM" id="SSF52540">
    <property type="entry name" value="P-loop containing nucleoside triphosphate hydrolases"/>
    <property type="match status" value="1"/>
</dbReference>
<dbReference type="Pfam" id="PF13245">
    <property type="entry name" value="AAA_19"/>
    <property type="match status" value="1"/>
</dbReference>